<reference evidence="9" key="3">
    <citation type="submission" date="2025-09" db="UniProtKB">
        <authorList>
            <consortium name="Ensembl"/>
        </authorList>
    </citation>
    <scope>IDENTIFICATION</scope>
</reference>
<dbReference type="OMA" id="WSSYYTD"/>
<dbReference type="STRING" id="7897.ENSLACP00000014316"/>
<name>H3AXE5_LATCH</name>
<dbReference type="KEGG" id="lcm:102367282"/>
<dbReference type="GO" id="GO:0030154">
    <property type="term" value="P:cell differentiation"/>
    <property type="evidence" value="ECO:0007669"/>
    <property type="project" value="TreeGrafter"/>
</dbReference>
<dbReference type="CTD" id="3169"/>
<evidence type="ECO:0000256" key="3">
    <source>
        <dbReference type="ARBA" id="ARBA00023125"/>
    </source>
</evidence>
<organism evidence="9 10">
    <name type="scientific">Latimeria chalumnae</name>
    <name type="common">Coelacanth</name>
    <dbReference type="NCBI Taxonomy" id="7897"/>
    <lineage>
        <taxon>Eukaryota</taxon>
        <taxon>Metazoa</taxon>
        <taxon>Chordata</taxon>
        <taxon>Craniata</taxon>
        <taxon>Vertebrata</taxon>
        <taxon>Euteleostomi</taxon>
        <taxon>Coelacanthiformes</taxon>
        <taxon>Coelacanthidae</taxon>
        <taxon>Latimeria</taxon>
    </lineage>
</organism>
<evidence type="ECO:0000313" key="10">
    <source>
        <dbReference type="Proteomes" id="UP000008672"/>
    </source>
</evidence>
<dbReference type="eggNOG" id="KOG3563">
    <property type="taxonomic scope" value="Eukaryota"/>
</dbReference>
<dbReference type="GO" id="GO:0019904">
    <property type="term" value="F:protein domain specific binding"/>
    <property type="evidence" value="ECO:0007669"/>
    <property type="project" value="InterPro"/>
</dbReference>
<dbReference type="InterPro" id="IPR030456">
    <property type="entry name" value="TF_fork_head_CS_2"/>
</dbReference>
<reference evidence="10" key="1">
    <citation type="submission" date="2011-08" db="EMBL/GenBank/DDBJ databases">
        <title>The draft genome of Latimeria chalumnae.</title>
        <authorList>
            <person name="Di Palma F."/>
            <person name="Alfoldi J."/>
            <person name="Johnson J."/>
            <person name="Berlin A."/>
            <person name="Gnerre S."/>
            <person name="Jaffe D."/>
            <person name="MacCallum I."/>
            <person name="Young S."/>
            <person name="Walker B.J."/>
            <person name="Lander E."/>
            <person name="Lindblad-Toh K."/>
        </authorList>
    </citation>
    <scope>NUCLEOTIDE SEQUENCE [LARGE SCALE GENOMIC DNA]</scope>
    <source>
        <strain evidence="10">Wild caught</strain>
    </source>
</reference>
<feature type="region of interest" description="Disordered" evidence="7">
    <location>
        <begin position="262"/>
        <end position="331"/>
    </location>
</feature>
<keyword evidence="5 6" id="KW-0539">Nucleus</keyword>
<dbReference type="Pfam" id="PF08430">
    <property type="entry name" value="Forkhead_N"/>
    <property type="match status" value="1"/>
</dbReference>
<keyword evidence="2" id="KW-0805">Transcription regulation</keyword>
<evidence type="ECO:0000256" key="4">
    <source>
        <dbReference type="ARBA" id="ARBA00023163"/>
    </source>
</evidence>
<dbReference type="PROSITE" id="PS00658">
    <property type="entry name" value="FORK_HEAD_2"/>
    <property type="match status" value="1"/>
</dbReference>
<dbReference type="InterPro" id="IPR001766">
    <property type="entry name" value="Fork_head_dom"/>
</dbReference>
<evidence type="ECO:0000259" key="8">
    <source>
        <dbReference type="PROSITE" id="PS50039"/>
    </source>
</evidence>
<dbReference type="HOGENOM" id="CLU_027910_4_1_1"/>
<feature type="domain" description="Fork-head" evidence="8">
    <location>
        <begin position="162"/>
        <end position="256"/>
    </location>
</feature>
<dbReference type="PROSITE" id="PS50039">
    <property type="entry name" value="FORK_HEAD_3"/>
    <property type="match status" value="1"/>
</dbReference>
<dbReference type="Gene3D" id="1.10.10.10">
    <property type="entry name" value="Winged helix-like DNA-binding domain superfamily/Winged helix DNA-binding domain"/>
    <property type="match status" value="1"/>
</dbReference>
<dbReference type="SMART" id="SM00339">
    <property type="entry name" value="FH"/>
    <property type="match status" value="1"/>
</dbReference>
<dbReference type="OrthoDB" id="5954824at2759"/>
<dbReference type="InterPro" id="IPR013638">
    <property type="entry name" value="Fork-head_N"/>
</dbReference>
<dbReference type="Pfam" id="PF09354">
    <property type="entry name" value="HNF_C"/>
    <property type="match status" value="1"/>
</dbReference>
<feature type="compositionally biased region" description="Basic and acidic residues" evidence="7">
    <location>
        <begin position="262"/>
        <end position="275"/>
    </location>
</feature>
<accession>H3AXE5</accession>
<keyword evidence="3 6" id="KW-0238">DNA-binding</keyword>
<comment type="subcellular location">
    <subcellularLocation>
        <location evidence="1 6">Nucleus</location>
    </subcellularLocation>
</comment>
<evidence type="ECO:0000256" key="1">
    <source>
        <dbReference type="ARBA" id="ARBA00004123"/>
    </source>
</evidence>
<dbReference type="InterPro" id="IPR018122">
    <property type="entry name" value="TF_fork_head_CS_1"/>
</dbReference>
<feature type="DNA-binding region" description="Fork-head" evidence="6">
    <location>
        <begin position="162"/>
        <end position="256"/>
    </location>
</feature>
<dbReference type="InterPro" id="IPR036390">
    <property type="entry name" value="WH_DNA-bd_sf"/>
</dbReference>
<keyword evidence="10" id="KW-1185">Reference proteome</keyword>
<dbReference type="PANTHER" id="PTHR11829">
    <property type="entry name" value="FORKHEAD BOX PROTEIN"/>
    <property type="match status" value="1"/>
</dbReference>
<dbReference type="InterPro" id="IPR036388">
    <property type="entry name" value="WH-like_DNA-bd_sf"/>
</dbReference>
<dbReference type="Bgee" id="ENSLACG00000012599">
    <property type="expression patterns" value="Expressed in pelvic fin and 2 other cell types or tissues"/>
</dbReference>
<dbReference type="SUPFAM" id="SSF46785">
    <property type="entry name" value="Winged helix' DNA-binding domain"/>
    <property type="match status" value="1"/>
</dbReference>
<dbReference type="Proteomes" id="UP000008672">
    <property type="component" value="Unassembled WGS sequence"/>
</dbReference>
<dbReference type="PROSITE" id="PS00657">
    <property type="entry name" value="FORK_HEAD_1"/>
    <property type="match status" value="1"/>
</dbReference>
<dbReference type="PRINTS" id="PR00053">
    <property type="entry name" value="FORKHEAD"/>
</dbReference>
<feature type="compositionally biased region" description="Low complexity" evidence="7">
    <location>
        <begin position="292"/>
        <end position="315"/>
    </location>
</feature>
<dbReference type="Ensembl" id="ENSLACT00000014416.2">
    <property type="protein sequence ID" value="ENSLACP00000014316.2"/>
    <property type="gene ID" value="ENSLACG00000012599.2"/>
</dbReference>
<dbReference type="GO" id="GO:0005634">
    <property type="term" value="C:nucleus"/>
    <property type="evidence" value="ECO:0007669"/>
    <property type="project" value="UniProtKB-SubCell"/>
</dbReference>
<dbReference type="AlphaFoldDB" id="H3AXE5"/>
<dbReference type="GO" id="GO:0000981">
    <property type="term" value="F:DNA-binding transcription factor activity, RNA polymerase II-specific"/>
    <property type="evidence" value="ECO:0007669"/>
    <property type="project" value="TreeGrafter"/>
</dbReference>
<dbReference type="EMBL" id="AFYH01017554">
    <property type="status" value="NOT_ANNOTATED_CDS"/>
    <property type="molecule type" value="Genomic_DNA"/>
</dbReference>
<dbReference type="InParanoid" id="H3AXE5"/>
<proteinExistence type="predicted"/>
<dbReference type="InterPro" id="IPR050211">
    <property type="entry name" value="FOX_domain-containing"/>
</dbReference>
<dbReference type="GO" id="GO:0000978">
    <property type="term" value="F:RNA polymerase II cis-regulatory region sequence-specific DNA binding"/>
    <property type="evidence" value="ECO:0007669"/>
    <property type="project" value="TreeGrafter"/>
</dbReference>
<dbReference type="PANTHER" id="PTHR11829:SF195">
    <property type="entry name" value="HEPATOCYTE NUCLEAR FACTOR 3-ALPHA"/>
    <property type="match status" value="1"/>
</dbReference>
<evidence type="ECO:0000313" key="9">
    <source>
        <dbReference type="Ensembl" id="ENSLACP00000014316.2"/>
    </source>
</evidence>
<dbReference type="Pfam" id="PF00250">
    <property type="entry name" value="Forkhead"/>
    <property type="match status" value="1"/>
</dbReference>
<gene>
    <name evidence="9" type="primary">FOXA1</name>
</gene>
<dbReference type="InterPro" id="IPR018533">
    <property type="entry name" value="Forkhead_box_C"/>
</dbReference>
<dbReference type="GO" id="GO:0048319">
    <property type="term" value="P:axial mesoderm morphogenesis"/>
    <property type="evidence" value="ECO:0007669"/>
    <property type="project" value="Ensembl"/>
</dbReference>
<sequence length="439" mass="47722">MLGTVKMEGHETADWSSYYNEAQEAYSSVPVSSMNSGLGSMNTMNTYMTMNSMPTSGNMTSSSFNMSYANPGLGPGLSPSTMAGMPGNATGAMSGMTTGVTGMGTSLGPTSMNPMSAQQASMNALTPYSSMSPALSPMAYAQSNLNRARDTKTFRRSYPHAKPPYSYISLITMAIQQAPSKMLTLSEIYQWIMDLFPYYRQNQQRWQNSIRHSLSFNDCFIKVARSPDKPGKGSYWTLHPDSGNMFENGCYLRRQKRFKCEKPGGKTAQEARKEQSGGSGSPLQRNNKSIRIESNTSISSSNPSSSPQSMNPNGSTTDLKTPTPPVPTAVSSATTLASVPLPPHSLSHETQLHLKGDPHYSFNHPFSINNLMSSSEQQQHKLDFKAYEQALQYSSYGPNLSASLPLGSASMGGRSNIEPSALEPSYYQGVYSRPVLNTS</sequence>
<dbReference type="RefSeq" id="XP_005989222.1">
    <property type="nucleotide sequence ID" value="XM_005989160.3"/>
</dbReference>
<dbReference type="GeneID" id="102367282"/>
<evidence type="ECO:0000256" key="5">
    <source>
        <dbReference type="ARBA" id="ARBA00023242"/>
    </source>
</evidence>
<keyword evidence="4" id="KW-0804">Transcription</keyword>
<dbReference type="GeneTree" id="ENSGT00940000162043"/>
<dbReference type="CDD" id="cd20038">
    <property type="entry name" value="FH_FOXA1"/>
    <property type="match status" value="1"/>
</dbReference>
<reference evidence="9" key="2">
    <citation type="submission" date="2025-08" db="UniProtKB">
        <authorList>
            <consortium name="Ensembl"/>
        </authorList>
    </citation>
    <scope>IDENTIFICATION</scope>
</reference>
<evidence type="ECO:0000256" key="6">
    <source>
        <dbReference type="PROSITE-ProRule" id="PRU00089"/>
    </source>
</evidence>
<evidence type="ECO:0000256" key="7">
    <source>
        <dbReference type="SAM" id="MobiDB-lite"/>
    </source>
</evidence>
<dbReference type="FunCoup" id="H3AXE5">
    <property type="interactions" value="4256"/>
</dbReference>
<protein>
    <submittedName>
        <fullName evidence="9">Forkhead box A1</fullName>
    </submittedName>
</protein>
<dbReference type="FunFam" id="1.10.10.10:FF:000042">
    <property type="entry name" value="hepatocyte nuclear factor 3-beta"/>
    <property type="match status" value="1"/>
</dbReference>
<evidence type="ECO:0000256" key="2">
    <source>
        <dbReference type="ARBA" id="ARBA00023015"/>
    </source>
</evidence>